<accession>A0ABQ2D163</accession>
<dbReference type="SUPFAM" id="SSF46785">
    <property type="entry name" value="Winged helix' DNA-binding domain"/>
    <property type="match status" value="1"/>
</dbReference>
<dbReference type="RefSeq" id="WP_189003484.1">
    <property type="nucleotide sequence ID" value="NZ_BMOD01000011.1"/>
</dbReference>
<name>A0ABQ2D163_9DEIO</name>
<protein>
    <recommendedName>
        <fullName evidence="3">ArsR family transcriptional regulator</fullName>
    </recommendedName>
</protein>
<reference evidence="2" key="1">
    <citation type="journal article" date="2019" name="Int. J. Syst. Evol. Microbiol.">
        <title>The Global Catalogue of Microorganisms (GCM) 10K type strain sequencing project: providing services to taxonomists for standard genome sequencing and annotation.</title>
        <authorList>
            <consortium name="The Broad Institute Genomics Platform"/>
            <consortium name="The Broad Institute Genome Sequencing Center for Infectious Disease"/>
            <person name="Wu L."/>
            <person name="Ma J."/>
        </authorList>
    </citation>
    <scope>NUCLEOTIDE SEQUENCE [LARGE SCALE GENOMIC DNA]</scope>
    <source>
        <strain evidence="2">JCM 14370</strain>
    </source>
</reference>
<evidence type="ECO:0000313" key="1">
    <source>
        <dbReference type="EMBL" id="GGJ41060.1"/>
    </source>
</evidence>
<keyword evidence="2" id="KW-1185">Reference proteome</keyword>
<evidence type="ECO:0008006" key="3">
    <source>
        <dbReference type="Google" id="ProtNLM"/>
    </source>
</evidence>
<dbReference type="InterPro" id="IPR036390">
    <property type="entry name" value="WH_DNA-bd_sf"/>
</dbReference>
<dbReference type="EMBL" id="BMOD01000011">
    <property type="protein sequence ID" value="GGJ41060.1"/>
    <property type="molecule type" value="Genomic_DNA"/>
</dbReference>
<proteinExistence type="predicted"/>
<sequence length="210" mass="24422">MTVAAPVLLLEPLNRQIVELCIPQERTLSDLTEHLRAEMNGIYYRVQRLLKAGVLEISRTEKRAGRPIKHYQATHEAFFVPFRNTPYQDMAEYCFGLTSPSLQGFWGSAFQKAQDLPGEWGLSIAYSEARSSFILQIQRDSDHQQEHNPMEQWATENRILATFDQLRLSQEQAEAMYQELLQVYRKYTHLQSEKAPFHWVGLFFAEKGQP</sequence>
<gene>
    <name evidence="1" type="ORF">GCM10008938_28870</name>
</gene>
<comment type="caution">
    <text evidence="1">The sequence shown here is derived from an EMBL/GenBank/DDBJ whole genome shotgun (WGS) entry which is preliminary data.</text>
</comment>
<dbReference type="Proteomes" id="UP000632222">
    <property type="component" value="Unassembled WGS sequence"/>
</dbReference>
<organism evidence="1 2">
    <name type="scientific">Deinococcus roseus</name>
    <dbReference type="NCBI Taxonomy" id="392414"/>
    <lineage>
        <taxon>Bacteria</taxon>
        <taxon>Thermotogati</taxon>
        <taxon>Deinococcota</taxon>
        <taxon>Deinococci</taxon>
        <taxon>Deinococcales</taxon>
        <taxon>Deinococcaceae</taxon>
        <taxon>Deinococcus</taxon>
    </lineage>
</organism>
<dbReference type="Gene3D" id="1.10.10.10">
    <property type="entry name" value="Winged helix-like DNA-binding domain superfamily/Winged helix DNA-binding domain"/>
    <property type="match status" value="1"/>
</dbReference>
<dbReference type="InterPro" id="IPR036388">
    <property type="entry name" value="WH-like_DNA-bd_sf"/>
</dbReference>
<evidence type="ECO:0000313" key="2">
    <source>
        <dbReference type="Proteomes" id="UP000632222"/>
    </source>
</evidence>